<feature type="transmembrane region" description="Helical" evidence="2">
    <location>
        <begin position="23"/>
        <end position="42"/>
    </location>
</feature>
<evidence type="ECO:0000313" key="3">
    <source>
        <dbReference type="EMBL" id="QCO07465.1"/>
    </source>
</evidence>
<keyword evidence="2" id="KW-0812">Transmembrane</keyword>
<evidence type="ECO:0000313" key="4">
    <source>
        <dbReference type="Proteomes" id="UP000298596"/>
    </source>
</evidence>
<name>A0A4D8QAQ2_AZOBR</name>
<dbReference type="EMBL" id="CP032337">
    <property type="protein sequence ID" value="QCO07465.1"/>
    <property type="molecule type" value="Genomic_DNA"/>
</dbReference>
<gene>
    <name evidence="3" type="ORF">D3867_36895</name>
</gene>
<proteinExistence type="predicted"/>
<keyword evidence="3" id="KW-0614">Plasmid</keyword>
<keyword evidence="2" id="KW-0472">Membrane</keyword>
<accession>A0A4D8QAQ2</accession>
<feature type="region of interest" description="Disordered" evidence="1">
    <location>
        <begin position="121"/>
        <end position="183"/>
    </location>
</feature>
<keyword evidence="2" id="KW-1133">Transmembrane helix</keyword>
<sequence length="183" mass="19493">MRCNAWFSPATAAVSGEHNFRTIVGQVFLLCSVFAIILQVDFRAVRPYQNRWVPMANKPRSDRAITLASRWRDGISTVEALVPAALREALEMAFPGEKLARAVILASAAHVGVPLEAVAPRKAGRPPKAKPAMAESAPAIPAPEEPAAAKPLTDHEQALAQVLGGYAPTAGSPSSPWPDGRSR</sequence>
<evidence type="ECO:0000256" key="1">
    <source>
        <dbReference type="SAM" id="MobiDB-lite"/>
    </source>
</evidence>
<dbReference type="AlphaFoldDB" id="A0A4D8QAQ2"/>
<organism evidence="3 4">
    <name type="scientific">Azospirillum brasilense</name>
    <dbReference type="NCBI Taxonomy" id="192"/>
    <lineage>
        <taxon>Bacteria</taxon>
        <taxon>Pseudomonadati</taxon>
        <taxon>Pseudomonadota</taxon>
        <taxon>Alphaproteobacteria</taxon>
        <taxon>Rhodospirillales</taxon>
        <taxon>Azospirillaceae</taxon>
        <taxon>Azospirillum</taxon>
    </lineage>
</organism>
<reference evidence="3 4" key="1">
    <citation type="submission" date="2018-09" db="EMBL/GenBank/DDBJ databases">
        <title>Whole genome based analysis of evolution and adaptive divergence in Indian and Brazilian strains of Azospirillum brasilense.</title>
        <authorList>
            <person name="Singh C."/>
            <person name="Tripathi A.K."/>
        </authorList>
    </citation>
    <scope>NUCLEOTIDE SEQUENCE [LARGE SCALE GENOMIC DNA]</scope>
    <source>
        <strain evidence="3 4">MTCC4036</strain>
        <plasmid evidence="3 4">p7</plasmid>
    </source>
</reference>
<feature type="compositionally biased region" description="Low complexity" evidence="1">
    <location>
        <begin position="130"/>
        <end position="139"/>
    </location>
</feature>
<evidence type="ECO:0000256" key="2">
    <source>
        <dbReference type="SAM" id="Phobius"/>
    </source>
</evidence>
<dbReference type="Proteomes" id="UP000298596">
    <property type="component" value="Plasmid p7"/>
</dbReference>
<geneLocation type="plasmid" evidence="3 4">
    <name>p7</name>
</geneLocation>
<protein>
    <submittedName>
        <fullName evidence="3">Uncharacterized protein</fullName>
    </submittedName>
</protein>